<dbReference type="Proteomes" id="UP000636709">
    <property type="component" value="Unassembled WGS sequence"/>
</dbReference>
<protein>
    <submittedName>
        <fullName evidence="1">Uncharacterized protein</fullName>
    </submittedName>
</protein>
<gene>
    <name evidence="1" type="ORF">HU200_025538</name>
</gene>
<accession>A0A835C2I8</accession>
<organism evidence="1 2">
    <name type="scientific">Digitaria exilis</name>
    <dbReference type="NCBI Taxonomy" id="1010633"/>
    <lineage>
        <taxon>Eukaryota</taxon>
        <taxon>Viridiplantae</taxon>
        <taxon>Streptophyta</taxon>
        <taxon>Embryophyta</taxon>
        <taxon>Tracheophyta</taxon>
        <taxon>Spermatophyta</taxon>
        <taxon>Magnoliopsida</taxon>
        <taxon>Liliopsida</taxon>
        <taxon>Poales</taxon>
        <taxon>Poaceae</taxon>
        <taxon>PACMAD clade</taxon>
        <taxon>Panicoideae</taxon>
        <taxon>Panicodae</taxon>
        <taxon>Paniceae</taxon>
        <taxon>Anthephorinae</taxon>
        <taxon>Digitaria</taxon>
    </lineage>
</organism>
<evidence type="ECO:0000313" key="2">
    <source>
        <dbReference type="Proteomes" id="UP000636709"/>
    </source>
</evidence>
<sequence length="25" mass="2691">MNETAAMQDGWTLEISTTLTSTSTT</sequence>
<reference evidence="1" key="1">
    <citation type="submission" date="2020-07" db="EMBL/GenBank/DDBJ databases">
        <title>Genome sequence and genetic diversity analysis of an under-domesticated orphan crop, white fonio (Digitaria exilis).</title>
        <authorList>
            <person name="Bennetzen J.L."/>
            <person name="Chen S."/>
            <person name="Ma X."/>
            <person name="Wang X."/>
            <person name="Yssel A.E.J."/>
            <person name="Chaluvadi S.R."/>
            <person name="Johnson M."/>
            <person name="Gangashetty P."/>
            <person name="Hamidou F."/>
            <person name="Sanogo M.D."/>
            <person name="Zwaenepoel A."/>
            <person name="Wallace J."/>
            <person name="Van De Peer Y."/>
            <person name="Van Deynze A."/>
        </authorList>
    </citation>
    <scope>NUCLEOTIDE SEQUENCE</scope>
    <source>
        <tissue evidence="1">Leaves</tissue>
    </source>
</reference>
<name>A0A835C2I8_9POAL</name>
<proteinExistence type="predicted"/>
<dbReference type="AlphaFoldDB" id="A0A835C2I8"/>
<dbReference type="EMBL" id="JACEFO010001712">
    <property type="protein sequence ID" value="KAF8718063.1"/>
    <property type="molecule type" value="Genomic_DNA"/>
</dbReference>
<evidence type="ECO:0000313" key="1">
    <source>
        <dbReference type="EMBL" id="KAF8718063.1"/>
    </source>
</evidence>
<comment type="caution">
    <text evidence="1">The sequence shown here is derived from an EMBL/GenBank/DDBJ whole genome shotgun (WGS) entry which is preliminary data.</text>
</comment>
<keyword evidence="2" id="KW-1185">Reference proteome</keyword>